<dbReference type="Pfam" id="PF00584">
    <property type="entry name" value="SecE"/>
    <property type="match status" value="1"/>
</dbReference>
<keyword evidence="2 8" id="KW-0812">Transmembrane</keyword>
<evidence type="ECO:0000256" key="5">
    <source>
        <dbReference type="ARBA" id="ARBA00023010"/>
    </source>
</evidence>
<proteinExistence type="inferred from homology"/>
<evidence type="ECO:0000256" key="7">
    <source>
        <dbReference type="ARBA" id="ARBA00037847"/>
    </source>
</evidence>
<keyword evidence="4 8" id="KW-1133">Transmembrane helix</keyword>
<evidence type="ECO:0000256" key="8">
    <source>
        <dbReference type="HAMAP-Rule" id="MF_00422"/>
    </source>
</evidence>
<dbReference type="EMBL" id="LGFT01000025">
    <property type="protein sequence ID" value="KUK44420.1"/>
    <property type="molecule type" value="Genomic_DNA"/>
</dbReference>
<evidence type="ECO:0000256" key="3">
    <source>
        <dbReference type="ARBA" id="ARBA00022927"/>
    </source>
</evidence>
<dbReference type="GO" id="GO:0009306">
    <property type="term" value="P:protein secretion"/>
    <property type="evidence" value="ECO:0007669"/>
    <property type="project" value="UniProtKB-UniRule"/>
</dbReference>
<keyword evidence="3 8" id="KW-0653">Protein transport</keyword>
<dbReference type="NCBIfam" id="TIGR00327">
    <property type="entry name" value="secE_euk_arch"/>
    <property type="match status" value="1"/>
</dbReference>
<dbReference type="InterPro" id="IPR008158">
    <property type="entry name" value="Translocase_Sec61-g"/>
</dbReference>
<comment type="similarity">
    <text evidence="8">Belongs to the SecE/SEC61-gamma family.</text>
</comment>
<evidence type="ECO:0000313" key="12">
    <source>
        <dbReference type="Proteomes" id="UP000053961"/>
    </source>
</evidence>
<accession>A0A101FTX1</accession>
<feature type="transmembrane region" description="Helical" evidence="8">
    <location>
        <begin position="56"/>
        <end position="81"/>
    </location>
</feature>
<comment type="subcellular location">
    <subcellularLocation>
        <location evidence="8">Cell membrane</location>
        <topology evidence="8">Single-pass membrane protein</topology>
    </subcellularLocation>
    <subcellularLocation>
        <location evidence="7">Endomembrane system</location>
        <topology evidence="7">Single-pass membrane protein</topology>
    </subcellularLocation>
</comment>
<dbReference type="EMBL" id="LGHB01000020">
    <property type="protein sequence ID" value="KUK96078.1"/>
    <property type="molecule type" value="Genomic_DNA"/>
</dbReference>
<keyword evidence="6 8" id="KW-0472">Membrane</keyword>
<sequence length="88" mass="10026">MSEEKAQTRKKNSNGRKGELSEKLGDMNVNISAPKFNYREYIRVLKLARKPTREEFLLISKISILGIALIGILGFIIYVFLTELPKAI</sequence>
<reference evidence="11" key="1">
    <citation type="journal article" date="2015" name="MBio">
        <title>Genome-resolved metagenomic analysis reveals roles for candidate phyla and other microbial community members in biogeochemical transformations in oil reservoirs.</title>
        <authorList>
            <person name="Hu P."/>
            <person name="Tom L."/>
            <person name="Singh A."/>
            <person name="Thomas B.C."/>
            <person name="Baker B.J."/>
            <person name="Piceno Y.M."/>
            <person name="Andersen G.L."/>
            <person name="Banfield J.F."/>
        </authorList>
    </citation>
    <scope>NUCLEOTIDE SEQUENCE [LARGE SCALE GENOMIC DNA]</scope>
    <source>
        <strain evidence="11">56_747</strain>
    </source>
</reference>
<comment type="function">
    <text evidence="8">Essential subunit of the Sec protein translocation channel SecYEG. Clamps together the 2 halves of SecY. May contact the channel plug during translocation.</text>
</comment>
<dbReference type="GO" id="GO:0008320">
    <property type="term" value="F:protein transmembrane transporter activity"/>
    <property type="evidence" value="ECO:0007669"/>
    <property type="project" value="UniProtKB-UniRule"/>
</dbReference>
<protein>
    <recommendedName>
        <fullName evidence="8">Protein translocase subunit SecE</fullName>
    </recommendedName>
    <alternativeName>
        <fullName evidence="8">Protein transport protein Sec61 gamma subunit homolog</fullName>
    </alternativeName>
</protein>
<organism evidence="10 13">
    <name type="scientific">Methanothrix harundinacea</name>
    <dbReference type="NCBI Taxonomy" id="301375"/>
    <lineage>
        <taxon>Archaea</taxon>
        <taxon>Methanobacteriati</taxon>
        <taxon>Methanobacteriota</taxon>
        <taxon>Stenosarchaea group</taxon>
        <taxon>Methanomicrobia</taxon>
        <taxon>Methanotrichales</taxon>
        <taxon>Methanotrichaceae</taxon>
        <taxon>Methanothrix</taxon>
    </lineage>
</organism>
<gene>
    <name evidence="8" type="primary">secE</name>
    <name evidence="10" type="ORF">XD72_1165</name>
    <name evidence="11" type="ORF">XE07_1350</name>
</gene>
<keyword evidence="1 8" id="KW-0813">Transport</keyword>
<evidence type="ECO:0000256" key="2">
    <source>
        <dbReference type="ARBA" id="ARBA00022692"/>
    </source>
</evidence>
<evidence type="ECO:0000256" key="9">
    <source>
        <dbReference type="SAM" id="MobiDB-lite"/>
    </source>
</evidence>
<evidence type="ECO:0000256" key="1">
    <source>
        <dbReference type="ARBA" id="ARBA00022448"/>
    </source>
</evidence>
<dbReference type="Proteomes" id="UP000053961">
    <property type="component" value="Unassembled WGS sequence"/>
</dbReference>
<keyword evidence="5 8" id="KW-0811">Translocation</keyword>
<comment type="subunit">
    <text evidence="8">Component of the Sec protein translocase complex. Heterotrimer consisting of SecY (alpha), SecG (beta) and SecE (gamma) subunits. The heterotrimers can form oligomers, although 1 heterotrimer is thought to be able to translocate proteins. Interacts with the ribosome. May interact with SecDF, and other proteins may be involved.</text>
</comment>
<evidence type="ECO:0000256" key="6">
    <source>
        <dbReference type="ARBA" id="ARBA00023136"/>
    </source>
</evidence>
<dbReference type="InterPro" id="IPR001901">
    <property type="entry name" value="Translocase_SecE/Sec61-g"/>
</dbReference>
<dbReference type="SUPFAM" id="SSF103456">
    <property type="entry name" value="Preprotein translocase SecE subunit"/>
    <property type="match status" value="1"/>
</dbReference>
<dbReference type="GO" id="GO:0006605">
    <property type="term" value="P:protein targeting"/>
    <property type="evidence" value="ECO:0007669"/>
    <property type="project" value="UniProtKB-UniRule"/>
</dbReference>
<dbReference type="GO" id="GO:0012505">
    <property type="term" value="C:endomembrane system"/>
    <property type="evidence" value="ECO:0007669"/>
    <property type="project" value="UniProtKB-SubCell"/>
</dbReference>
<reference evidence="12 13" key="2">
    <citation type="journal article" date="2015" name="MBio">
        <title>Genome-Resolved Metagenomic Analysis Reveals Roles for Candidate Phyla and Other Microbial Community Members in Biogeochemical Transformations in Oil Reservoirs.</title>
        <authorList>
            <person name="Hu P."/>
            <person name="Tom L."/>
            <person name="Singh A."/>
            <person name="Thomas B.C."/>
            <person name="Baker B.J."/>
            <person name="Piceno Y.M."/>
            <person name="Andersen G.L."/>
            <person name="Banfield J.F."/>
        </authorList>
    </citation>
    <scope>NUCLEOTIDE SEQUENCE [LARGE SCALE GENOMIC DNA]</scope>
    <source>
        <strain evidence="10">57_489</strain>
    </source>
</reference>
<dbReference type="InterPro" id="IPR023391">
    <property type="entry name" value="Prot_translocase_SecE_dom_sf"/>
</dbReference>
<feature type="region of interest" description="Disordered" evidence="9">
    <location>
        <begin position="1"/>
        <end position="21"/>
    </location>
</feature>
<dbReference type="Gene3D" id="1.20.5.820">
    <property type="entry name" value="Preprotein translocase SecE subunit"/>
    <property type="match status" value="1"/>
</dbReference>
<dbReference type="GO" id="GO:0065002">
    <property type="term" value="P:intracellular protein transmembrane transport"/>
    <property type="evidence" value="ECO:0007669"/>
    <property type="project" value="UniProtKB-UniRule"/>
</dbReference>
<dbReference type="AlphaFoldDB" id="A0A101FTX1"/>
<name>A0A101FTX1_9EURY</name>
<evidence type="ECO:0000313" key="13">
    <source>
        <dbReference type="Proteomes" id="UP000057043"/>
    </source>
</evidence>
<dbReference type="Proteomes" id="UP000057043">
    <property type="component" value="Unassembled WGS sequence"/>
</dbReference>
<evidence type="ECO:0000313" key="11">
    <source>
        <dbReference type="EMBL" id="KUK96078.1"/>
    </source>
</evidence>
<evidence type="ECO:0000256" key="4">
    <source>
        <dbReference type="ARBA" id="ARBA00022989"/>
    </source>
</evidence>
<dbReference type="HAMAP" id="MF_00422">
    <property type="entry name" value="SecE"/>
    <property type="match status" value="1"/>
</dbReference>
<comment type="caution">
    <text evidence="10">The sequence shown here is derived from an EMBL/GenBank/DDBJ whole genome shotgun (WGS) entry which is preliminary data.</text>
</comment>
<evidence type="ECO:0000313" key="10">
    <source>
        <dbReference type="EMBL" id="KUK44420.1"/>
    </source>
</evidence>
<keyword evidence="8" id="KW-1003">Cell membrane</keyword>
<dbReference type="PATRIC" id="fig|301375.6.peg.426"/>
<dbReference type="GO" id="GO:0005886">
    <property type="term" value="C:plasma membrane"/>
    <property type="evidence" value="ECO:0007669"/>
    <property type="project" value="UniProtKB-SubCell"/>
</dbReference>